<feature type="domain" description="HD" evidence="1">
    <location>
        <begin position="27"/>
        <end position="141"/>
    </location>
</feature>
<sequence>MIGEFTISLFDISMSLTDAMDLVSPNVVDHHKKVSYISLNIGKEYGLDDNRLEELVLAGLLHDSGALSDKERIDNLRFELEKPHRHAEVGFQLLKDLPYFKDIAKMIRYHHVPWNQQNQYSNNDILIESQILHLADRLSVLIEDDSNVLTQKDKIISLINKEKGGLFDPKLVDALESLAIKEYFWLDITHPALGERLLLKNSDNYNYELGIDELMEVSKSFRRIIDLSSSFTATHSDGVAITAKNIASRVGFSDFECKMMEIAGYLHDLGKLAIPNKVLDKPGKLDEDEFDLMKNHTYYTFRSLERVPELSVINTWASLHHERLDGKGYPFHYCERNLPLGSKIMAVADVFTAITEERPYRTGMSKDKVIKILKEMSETKKLDQYIVDIVIKDFDYFDQIRKKAQQQDENIMI</sequence>
<evidence type="ECO:0000313" key="4">
    <source>
        <dbReference type="Proteomes" id="UP000214588"/>
    </source>
</evidence>
<dbReference type="Pfam" id="PF13487">
    <property type="entry name" value="HD_5"/>
    <property type="match status" value="1"/>
</dbReference>
<dbReference type="EMBL" id="NIQC01000041">
    <property type="protein sequence ID" value="OWZ82790.1"/>
    <property type="molecule type" value="Genomic_DNA"/>
</dbReference>
<dbReference type="InterPro" id="IPR037522">
    <property type="entry name" value="HD_GYP_dom"/>
</dbReference>
<evidence type="ECO:0000259" key="2">
    <source>
        <dbReference type="PROSITE" id="PS51832"/>
    </source>
</evidence>
<dbReference type="Pfam" id="PF01966">
    <property type="entry name" value="HD"/>
    <property type="match status" value="1"/>
</dbReference>
<proteinExistence type="predicted"/>
<dbReference type="InterPro" id="IPR003607">
    <property type="entry name" value="HD/PDEase_dom"/>
</dbReference>
<dbReference type="InterPro" id="IPR006674">
    <property type="entry name" value="HD_domain"/>
</dbReference>
<evidence type="ECO:0000259" key="1">
    <source>
        <dbReference type="PROSITE" id="PS51831"/>
    </source>
</evidence>
<dbReference type="AlphaFoldDB" id="A0A226BXC2"/>
<dbReference type="Proteomes" id="UP000214588">
    <property type="component" value="Unassembled WGS sequence"/>
</dbReference>
<dbReference type="SUPFAM" id="SSF109604">
    <property type="entry name" value="HD-domain/PDEase-like"/>
    <property type="match status" value="2"/>
</dbReference>
<dbReference type="GO" id="GO:0016787">
    <property type="term" value="F:hydrolase activity"/>
    <property type="evidence" value="ECO:0007669"/>
    <property type="project" value="UniProtKB-KW"/>
</dbReference>
<dbReference type="PROSITE" id="PS51831">
    <property type="entry name" value="HD"/>
    <property type="match status" value="1"/>
</dbReference>
<keyword evidence="3" id="KW-0378">Hydrolase</keyword>
<organism evidence="3 4">
    <name type="scientific">Natranaerobius trueperi</name>
    <dbReference type="NCBI Taxonomy" id="759412"/>
    <lineage>
        <taxon>Bacteria</taxon>
        <taxon>Bacillati</taxon>
        <taxon>Bacillota</taxon>
        <taxon>Clostridia</taxon>
        <taxon>Natranaerobiales</taxon>
        <taxon>Natranaerobiaceae</taxon>
        <taxon>Natranaerobius</taxon>
    </lineage>
</organism>
<feature type="domain" description="HD-GYP" evidence="2">
    <location>
        <begin position="210"/>
        <end position="406"/>
    </location>
</feature>
<comment type="caution">
    <text evidence="3">The sequence shown here is derived from an EMBL/GenBank/DDBJ whole genome shotgun (WGS) entry which is preliminary data.</text>
</comment>
<keyword evidence="4" id="KW-1185">Reference proteome</keyword>
<dbReference type="PROSITE" id="PS51832">
    <property type="entry name" value="HD_GYP"/>
    <property type="match status" value="1"/>
</dbReference>
<dbReference type="RefSeq" id="WP_089024492.1">
    <property type="nucleotide sequence ID" value="NZ_NIQC01000041.1"/>
</dbReference>
<dbReference type="CDD" id="cd00077">
    <property type="entry name" value="HDc"/>
    <property type="match status" value="2"/>
</dbReference>
<dbReference type="OrthoDB" id="9804747at2"/>
<dbReference type="PANTHER" id="PTHR43155:SF1">
    <property type="entry name" value="3'3'-CGAMP-SPECIFIC PHOSPHODIESTERASE 1"/>
    <property type="match status" value="1"/>
</dbReference>
<protein>
    <submittedName>
        <fullName evidence="3">Phosphohydrolase</fullName>
    </submittedName>
</protein>
<reference evidence="3 4" key="1">
    <citation type="submission" date="2017-06" db="EMBL/GenBank/DDBJ databases">
        <title>Draft Genome Sequence of Natranaerobius trueperi halophilic, alkalithermophilic bacteria from soda lakes.</title>
        <authorList>
            <person name="Zhao B."/>
        </authorList>
    </citation>
    <scope>NUCLEOTIDE SEQUENCE [LARGE SCALE GENOMIC DNA]</scope>
    <source>
        <strain evidence="3 4">DSM 18760</strain>
    </source>
</reference>
<evidence type="ECO:0000313" key="3">
    <source>
        <dbReference type="EMBL" id="OWZ82790.1"/>
    </source>
</evidence>
<name>A0A226BXC2_9FIRM</name>
<accession>A0A226BXC2</accession>
<gene>
    <name evidence="3" type="ORF">CDO51_12130</name>
</gene>
<dbReference type="Gene3D" id="1.10.3210.10">
    <property type="entry name" value="Hypothetical protein af1432"/>
    <property type="match status" value="2"/>
</dbReference>
<dbReference type="PANTHER" id="PTHR43155">
    <property type="entry name" value="CYCLIC DI-GMP PHOSPHODIESTERASE PA4108-RELATED"/>
    <property type="match status" value="1"/>
</dbReference>
<dbReference type="SMART" id="SM00471">
    <property type="entry name" value="HDc"/>
    <property type="match status" value="2"/>
</dbReference>